<evidence type="ECO:0000259" key="3">
    <source>
        <dbReference type="Pfam" id="PF14364"/>
    </source>
</evidence>
<evidence type="ECO:0000313" key="4">
    <source>
        <dbReference type="EMBL" id="CAI9088590.1"/>
    </source>
</evidence>
<keyword evidence="2" id="KW-0732">Signal</keyword>
<dbReference type="PANTHER" id="PTHR33098">
    <property type="entry name" value="COTTON FIBER (DUF761)"/>
    <property type="match status" value="1"/>
</dbReference>
<proteinExistence type="predicted"/>
<feature type="compositionally biased region" description="Low complexity" evidence="1">
    <location>
        <begin position="340"/>
        <end position="355"/>
    </location>
</feature>
<dbReference type="AlphaFoldDB" id="A0AAV1C1C0"/>
<keyword evidence="5" id="KW-1185">Reference proteome</keyword>
<dbReference type="InterPro" id="IPR025520">
    <property type="entry name" value="DUF4408"/>
</dbReference>
<evidence type="ECO:0000313" key="5">
    <source>
        <dbReference type="Proteomes" id="UP001161247"/>
    </source>
</evidence>
<gene>
    <name evidence="4" type="ORF">OLC1_LOCUS1133</name>
</gene>
<feature type="signal peptide" evidence="2">
    <location>
        <begin position="1"/>
        <end position="24"/>
    </location>
</feature>
<dbReference type="Pfam" id="PF14364">
    <property type="entry name" value="DUF4408"/>
    <property type="match status" value="1"/>
</dbReference>
<evidence type="ECO:0000256" key="2">
    <source>
        <dbReference type="SAM" id="SignalP"/>
    </source>
</evidence>
<dbReference type="EMBL" id="OX459118">
    <property type="protein sequence ID" value="CAI9088590.1"/>
    <property type="molecule type" value="Genomic_DNA"/>
</dbReference>
<accession>A0AAV1C1C0</accession>
<feature type="region of interest" description="Disordered" evidence="1">
    <location>
        <begin position="291"/>
        <end position="370"/>
    </location>
</feature>
<sequence length="409" mass="45378">MMNPSQLSLKVIFISTSLLSVAVALKLSVPAITDFAVSEVPSIYNGILSWLKPPYLYLVINCIIITIVASSKLQSKFDHHHAPLPPESHHVPPMHHHPQLVVPPPVQAAEVPLMQPRHHLIPTDSDVDVVLRDEPVGRGVDVSAPPQPEPAVTDFAYTRNSYSELVDSLDAGTKSSLVDLELENEFVSSSNTAVDDAPPPPPPPPELEINGYKDEFVISKSTSISRNDSMEFAYSTERPPISSRFGHRRAVKASPEGGKAALGVSKPKRQDTLESTWKTITEGRAIPLTRHLRKSDTWERESHPHRGGRYNHVPPPPQHHNMSKSETFNDRGSRSTIGVNTNNNSNNSRTLQRSSGGSGGKLRKEPSLGQDELNRRVEAFIKKFNEEMRLQRQESLNQYMEMINRGAAH</sequence>
<dbReference type="InterPro" id="IPR008480">
    <property type="entry name" value="DUF761_pln"/>
</dbReference>
<name>A0AAV1C1C0_OLDCO</name>
<feature type="domain" description="DUF4408" evidence="3">
    <location>
        <begin position="41"/>
        <end position="73"/>
    </location>
</feature>
<feature type="compositionally biased region" description="Basic and acidic residues" evidence="1">
    <location>
        <begin position="294"/>
        <end position="304"/>
    </location>
</feature>
<evidence type="ECO:0000256" key="1">
    <source>
        <dbReference type="SAM" id="MobiDB-lite"/>
    </source>
</evidence>
<dbReference type="PANTHER" id="PTHR33098:SF117">
    <property type="entry name" value="COTTON FIBER (DUF761)"/>
    <property type="match status" value="1"/>
</dbReference>
<organism evidence="4 5">
    <name type="scientific">Oldenlandia corymbosa var. corymbosa</name>
    <dbReference type="NCBI Taxonomy" id="529605"/>
    <lineage>
        <taxon>Eukaryota</taxon>
        <taxon>Viridiplantae</taxon>
        <taxon>Streptophyta</taxon>
        <taxon>Embryophyta</taxon>
        <taxon>Tracheophyta</taxon>
        <taxon>Spermatophyta</taxon>
        <taxon>Magnoliopsida</taxon>
        <taxon>eudicotyledons</taxon>
        <taxon>Gunneridae</taxon>
        <taxon>Pentapetalae</taxon>
        <taxon>asterids</taxon>
        <taxon>lamiids</taxon>
        <taxon>Gentianales</taxon>
        <taxon>Rubiaceae</taxon>
        <taxon>Rubioideae</taxon>
        <taxon>Spermacoceae</taxon>
        <taxon>Hedyotis-Oldenlandia complex</taxon>
        <taxon>Oldenlandia</taxon>
    </lineage>
</organism>
<feature type="chain" id="PRO_5043583913" evidence="2">
    <location>
        <begin position="25"/>
        <end position="409"/>
    </location>
</feature>
<feature type="region of interest" description="Disordered" evidence="1">
    <location>
        <begin position="247"/>
        <end position="271"/>
    </location>
</feature>
<dbReference type="Proteomes" id="UP001161247">
    <property type="component" value="Chromosome 1"/>
</dbReference>
<dbReference type="Pfam" id="PF05553">
    <property type="entry name" value="DUF761"/>
    <property type="match status" value="1"/>
</dbReference>
<protein>
    <submittedName>
        <fullName evidence="4">OLC1v1022967C1</fullName>
    </submittedName>
</protein>
<reference evidence="4" key="1">
    <citation type="submission" date="2023-03" db="EMBL/GenBank/DDBJ databases">
        <authorList>
            <person name="Julca I."/>
        </authorList>
    </citation>
    <scope>NUCLEOTIDE SEQUENCE</scope>
</reference>